<evidence type="ECO:0000259" key="3">
    <source>
        <dbReference type="PROSITE" id="PS50158"/>
    </source>
</evidence>
<organism evidence="4 5">
    <name type="scientific">Phytophthora fragariaefolia</name>
    <dbReference type="NCBI Taxonomy" id="1490495"/>
    <lineage>
        <taxon>Eukaryota</taxon>
        <taxon>Sar</taxon>
        <taxon>Stramenopiles</taxon>
        <taxon>Oomycota</taxon>
        <taxon>Peronosporomycetes</taxon>
        <taxon>Peronosporales</taxon>
        <taxon>Peronosporaceae</taxon>
        <taxon>Phytophthora</taxon>
    </lineage>
</organism>
<feature type="region of interest" description="Disordered" evidence="2">
    <location>
        <begin position="67"/>
        <end position="107"/>
    </location>
</feature>
<comment type="caution">
    <text evidence="4">The sequence shown here is derived from an EMBL/GenBank/DDBJ whole genome shotgun (WGS) entry which is preliminary data.</text>
</comment>
<dbReference type="Proteomes" id="UP001165121">
    <property type="component" value="Unassembled WGS sequence"/>
</dbReference>
<evidence type="ECO:0000313" key="4">
    <source>
        <dbReference type="EMBL" id="GMF59542.1"/>
    </source>
</evidence>
<gene>
    <name evidence="4" type="ORF">Pfra01_002574600</name>
</gene>
<dbReference type="PROSITE" id="PS50158">
    <property type="entry name" value="ZF_CCHC"/>
    <property type="match status" value="1"/>
</dbReference>
<dbReference type="OrthoDB" id="119550at2759"/>
<dbReference type="CDD" id="cd09272">
    <property type="entry name" value="RNase_HI_RT_Ty1"/>
    <property type="match status" value="1"/>
</dbReference>
<dbReference type="GO" id="GO:0003676">
    <property type="term" value="F:nucleic acid binding"/>
    <property type="evidence" value="ECO:0007669"/>
    <property type="project" value="InterPro"/>
</dbReference>
<dbReference type="GO" id="GO:0008270">
    <property type="term" value="F:zinc ion binding"/>
    <property type="evidence" value="ECO:0007669"/>
    <property type="project" value="UniProtKB-KW"/>
</dbReference>
<keyword evidence="5" id="KW-1185">Reference proteome</keyword>
<feature type="domain" description="CCHC-type" evidence="3">
    <location>
        <begin position="118"/>
        <end position="133"/>
    </location>
</feature>
<dbReference type="PANTHER" id="PTHR11439:SF491">
    <property type="entry name" value="INTEGRASE CATALYTIC DOMAIN-CONTAINING PROTEIN"/>
    <property type="match status" value="1"/>
</dbReference>
<protein>
    <submittedName>
        <fullName evidence="4">Unnamed protein product</fullName>
    </submittedName>
</protein>
<dbReference type="InterPro" id="IPR001878">
    <property type="entry name" value="Znf_CCHC"/>
</dbReference>
<evidence type="ECO:0000313" key="5">
    <source>
        <dbReference type="Proteomes" id="UP001165121"/>
    </source>
</evidence>
<keyword evidence="1" id="KW-0479">Metal-binding</keyword>
<dbReference type="SUPFAM" id="SSF57756">
    <property type="entry name" value="Retrovirus zinc finger-like domains"/>
    <property type="match status" value="1"/>
</dbReference>
<sequence>MDSTIKKVDVKWNKDGRSVNWNGRDWPLKKCGNHWTLQHTHGGGGCGDGRDSRGGCGAGRGAVGGITKSITGYQSRNKNTNNKKKGADGGNRGGYTNYKRRSEEEQKQYDEGLANRSCFGCHQSGHIRNNCPNKVQHELKGCAGDGDATVSAQKQEDHDAPRAPIPSMTAVKPNQEPVYNPKQWVFNNGANRYLVGGKRYFVSYHEHTPEEREKATVYGYNGENSPVGHGPIDLWVSVDGESVVLRVENVHYSTNLFSQSVATEQGFQIAYDNTIRTYTLSINGTVALKIDIQPFVGGGSTNADTGEDNDCDLTHPRTGAPAIGASPQWLQRPLRSFNHDVVLHPHITRKQNGRDHTQGSTIGGNTHRLAHVESENPTLDREYGDEHRGSLVEVPDPDDEEISLHEMQVYAAFPAIVLITKESKPQQRVWHLLKVRTLRTVPQAMNSPQRAEWWKGIQKEVVAMIEKDVLELVLESEMPPGPKPLETMWSYQPKTDGFGNSLRFRSRLWDRGDKAIPGVDLMRLPMDTTVKLRAAKEGDKEPSLFYRGAIVARLYLATSTRPGLAFPVRYLSRFVQHPNMAHAGGLKQVLRYLAATKTHGVFFKQQGSRADQILKIDSFVDADWRNCPDTRKRVTCYVMMIAGGPVSWAARRQNVVALSTAEAEYAATCEACQEGQAINNILMELRGHVRFHTSLVLIAKQQLHSLRTPLTAEKPDTLSYAYTTCAKWLSKIT</sequence>
<accession>A0A9W7D780</accession>
<dbReference type="PANTHER" id="PTHR11439">
    <property type="entry name" value="GAG-POL-RELATED RETROTRANSPOSON"/>
    <property type="match status" value="1"/>
</dbReference>
<feature type="compositionally biased region" description="Polar residues" evidence="2">
    <location>
        <begin position="68"/>
        <end position="80"/>
    </location>
</feature>
<proteinExistence type="predicted"/>
<feature type="region of interest" description="Disordered" evidence="2">
    <location>
        <begin position="148"/>
        <end position="174"/>
    </location>
</feature>
<reference evidence="4" key="1">
    <citation type="submission" date="2023-04" db="EMBL/GenBank/DDBJ databases">
        <title>Phytophthora fragariaefolia NBRC 109709.</title>
        <authorList>
            <person name="Ichikawa N."/>
            <person name="Sato H."/>
            <person name="Tonouchi N."/>
        </authorList>
    </citation>
    <scope>NUCLEOTIDE SEQUENCE</scope>
    <source>
        <strain evidence="4">NBRC 109709</strain>
    </source>
</reference>
<dbReference type="InterPro" id="IPR036875">
    <property type="entry name" value="Znf_CCHC_sf"/>
</dbReference>
<dbReference type="EMBL" id="BSXT01005057">
    <property type="protein sequence ID" value="GMF59542.1"/>
    <property type="molecule type" value="Genomic_DNA"/>
</dbReference>
<keyword evidence="1" id="KW-0862">Zinc</keyword>
<keyword evidence="1" id="KW-0863">Zinc-finger</keyword>
<dbReference type="AlphaFoldDB" id="A0A9W7D780"/>
<name>A0A9W7D780_9STRA</name>
<evidence type="ECO:0000256" key="1">
    <source>
        <dbReference type="PROSITE-ProRule" id="PRU00047"/>
    </source>
</evidence>
<evidence type="ECO:0000256" key="2">
    <source>
        <dbReference type="SAM" id="MobiDB-lite"/>
    </source>
</evidence>